<comment type="caution">
    <text evidence="1">The sequence shown here is derived from an EMBL/GenBank/DDBJ whole genome shotgun (WGS) entry which is preliminary data.</text>
</comment>
<dbReference type="AlphaFoldDB" id="A0AAW0SUF2"/>
<dbReference type="EMBL" id="JARAKH010000043">
    <property type="protein sequence ID" value="KAK8379069.1"/>
    <property type="molecule type" value="Genomic_DNA"/>
</dbReference>
<organism evidence="1 2">
    <name type="scientific">Scylla paramamosain</name>
    <name type="common">Mud crab</name>
    <dbReference type="NCBI Taxonomy" id="85552"/>
    <lineage>
        <taxon>Eukaryota</taxon>
        <taxon>Metazoa</taxon>
        <taxon>Ecdysozoa</taxon>
        <taxon>Arthropoda</taxon>
        <taxon>Crustacea</taxon>
        <taxon>Multicrustacea</taxon>
        <taxon>Malacostraca</taxon>
        <taxon>Eumalacostraca</taxon>
        <taxon>Eucarida</taxon>
        <taxon>Decapoda</taxon>
        <taxon>Pleocyemata</taxon>
        <taxon>Brachyura</taxon>
        <taxon>Eubrachyura</taxon>
        <taxon>Portunoidea</taxon>
        <taxon>Portunidae</taxon>
        <taxon>Portuninae</taxon>
        <taxon>Scylla</taxon>
    </lineage>
</organism>
<gene>
    <name evidence="1" type="ORF">O3P69_019113</name>
</gene>
<dbReference type="Proteomes" id="UP001487740">
    <property type="component" value="Unassembled WGS sequence"/>
</dbReference>
<name>A0AAW0SUF2_SCYPA</name>
<evidence type="ECO:0000313" key="1">
    <source>
        <dbReference type="EMBL" id="KAK8379069.1"/>
    </source>
</evidence>
<evidence type="ECO:0000313" key="2">
    <source>
        <dbReference type="Proteomes" id="UP001487740"/>
    </source>
</evidence>
<accession>A0AAW0SUF2</accession>
<reference evidence="1 2" key="1">
    <citation type="submission" date="2023-03" db="EMBL/GenBank/DDBJ databases">
        <title>High-quality genome of Scylla paramamosain provides insights in environmental adaptation.</title>
        <authorList>
            <person name="Zhang L."/>
        </authorList>
    </citation>
    <scope>NUCLEOTIDE SEQUENCE [LARGE SCALE GENOMIC DNA]</scope>
    <source>
        <strain evidence="1">LZ_2023a</strain>
        <tissue evidence="1">Muscle</tissue>
    </source>
</reference>
<sequence length="117" mass="12830">MAAPRWPSSGFTWLHVPRNTYITAPVTDTSRVDVAGGGRAALASEPSIFKPSKSRYIGWNGQQGGNVKGTLVVSLGCDCVWEAVKCPRWLQVIGRGRRGMKNSIYIFTGLSEEEEEE</sequence>
<protein>
    <submittedName>
        <fullName evidence="1">Uncharacterized protein</fullName>
    </submittedName>
</protein>
<keyword evidence="2" id="KW-1185">Reference proteome</keyword>
<proteinExistence type="predicted"/>